<dbReference type="FunFam" id="1.10.260.100:FF:000004">
    <property type="entry name" value="Putative stress-induced-phosphoprotein 1"/>
    <property type="match status" value="1"/>
</dbReference>
<feature type="domain" description="STI1" evidence="8">
    <location>
        <begin position="540"/>
        <end position="579"/>
    </location>
</feature>
<evidence type="ECO:0000259" key="8">
    <source>
        <dbReference type="SMART" id="SM00727"/>
    </source>
</evidence>
<comment type="caution">
    <text evidence="9">The sequence shown here is derived from an EMBL/GenBank/DDBJ whole genome shotgun (WGS) entry which is preliminary data.</text>
</comment>
<dbReference type="GO" id="GO:0042030">
    <property type="term" value="F:ATPase inhibitor activity"/>
    <property type="evidence" value="ECO:0007669"/>
    <property type="project" value="UniProtKB-ARBA"/>
</dbReference>
<dbReference type="FunFam" id="1.25.40.10:FF:000027">
    <property type="entry name" value="stress-induced-phosphoprotein 1 isoform X1"/>
    <property type="match status" value="1"/>
</dbReference>
<feature type="compositionally biased region" description="Basic and acidic residues" evidence="7">
    <location>
        <begin position="233"/>
        <end position="244"/>
    </location>
</feature>
<keyword evidence="2" id="KW-0963">Cytoplasm</keyword>
<feature type="compositionally biased region" description="Acidic residues" evidence="7">
    <location>
        <begin position="245"/>
        <end position="258"/>
    </location>
</feature>
<dbReference type="FunFam" id="1.10.260.100:FF:000002">
    <property type="entry name" value="Stress-induced-phosphoprotein 1 (Hsp70/Hsp90-organizing)"/>
    <property type="match status" value="1"/>
</dbReference>
<dbReference type="InterPro" id="IPR019734">
    <property type="entry name" value="TPR_rpt"/>
</dbReference>
<dbReference type="Pfam" id="PF17830">
    <property type="entry name" value="STI1-HOP_DP"/>
    <property type="match status" value="2"/>
</dbReference>
<dbReference type="SUPFAM" id="SSF48452">
    <property type="entry name" value="TPR-like"/>
    <property type="match status" value="2"/>
</dbReference>
<dbReference type="FunFam" id="1.25.40.10:FF:000010">
    <property type="entry name" value="Stress-induced phosphoprotein 1"/>
    <property type="match status" value="1"/>
</dbReference>
<feature type="compositionally biased region" description="Polar residues" evidence="7">
    <location>
        <begin position="200"/>
        <end position="210"/>
    </location>
</feature>
<dbReference type="Proteomes" id="UP001306508">
    <property type="component" value="Unassembled WGS sequence"/>
</dbReference>
<dbReference type="PROSITE" id="PS50293">
    <property type="entry name" value="TPR_REGION"/>
    <property type="match status" value="1"/>
</dbReference>
<dbReference type="PANTHER" id="PTHR22904:SF523">
    <property type="entry name" value="STRESS-INDUCED-PHOSPHOPROTEIN 1"/>
    <property type="match status" value="1"/>
</dbReference>
<dbReference type="InterPro" id="IPR041243">
    <property type="entry name" value="STI1/HOP_DP"/>
</dbReference>
<keyword evidence="4 6" id="KW-0802">TPR repeat</keyword>
<proteinExistence type="predicted"/>
<reference evidence="10" key="1">
    <citation type="submission" date="2023-07" db="EMBL/GenBank/DDBJ databases">
        <title>A draft genome of Kazachstania heterogenica Y-27499.</title>
        <authorList>
            <person name="Donic C."/>
            <person name="Kralova J.S."/>
            <person name="Fidel L."/>
            <person name="Ben-Dor S."/>
            <person name="Jung S."/>
        </authorList>
    </citation>
    <scope>NUCLEOTIDE SEQUENCE [LARGE SCALE GENOMIC DNA]</scope>
    <source>
        <strain evidence="10">Y27499</strain>
    </source>
</reference>
<keyword evidence="3" id="KW-0677">Repeat</keyword>
<feature type="repeat" description="TPR" evidence="6">
    <location>
        <begin position="339"/>
        <end position="372"/>
    </location>
</feature>
<evidence type="ECO:0000313" key="10">
    <source>
        <dbReference type="Proteomes" id="UP001306508"/>
    </source>
</evidence>
<dbReference type="PANTHER" id="PTHR22904">
    <property type="entry name" value="TPR REPEAT CONTAINING PROTEIN"/>
    <property type="match status" value="1"/>
</dbReference>
<feature type="region of interest" description="Disordered" evidence="7">
    <location>
        <begin position="199"/>
        <end position="263"/>
    </location>
</feature>
<feature type="repeat" description="TPR" evidence="6">
    <location>
        <begin position="5"/>
        <end position="38"/>
    </location>
</feature>
<evidence type="ECO:0000256" key="3">
    <source>
        <dbReference type="ARBA" id="ARBA00022737"/>
    </source>
</evidence>
<evidence type="ECO:0000313" key="9">
    <source>
        <dbReference type="EMBL" id="KAK5779141.1"/>
    </source>
</evidence>
<feature type="compositionally biased region" description="Low complexity" evidence="7">
    <location>
        <begin position="216"/>
        <end position="232"/>
    </location>
</feature>
<dbReference type="InterPro" id="IPR006636">
    <property type="entry name" value="STI1_HS-bd"/>
</dbReference>
<dbReference type="PROSITE" id="PS50005">
    <property type="entry name" value="TPR"/>
    <property type="match status" value="4"/>
</dbReference>
<evidence type="ECO:0000256" key="1">
    <source>
        <dbReference type="ARBA" id="ARBA00004496"/>
    </source>
</evidence>
<dbReference type="Gene3D" id="1.25.40.10">
    <property type="entry name" value="Tetratricopeptide repeat domain"/>
    <property type="match status" value="3"/>
</dbReference>
<dbReference type="InterPro" id="IPR011990">
    <property type="entry name" value="TPR-like_helical_dom_sf"/>
</dbReference>
<name>A0AAN8A7S8_9SACH</name>
<feature type="repeat" description="TPR" evidence="6">
    <location>
        <begin position="74"/>
        <end position="107"/>
    </location>
</feature>
<dbReference type="SMART" id="SM00028">
    <property type="entry name" value="TPR"/>
    <property type="match status" value="9"/>
</dbReference>
<evidence type="ECO:0000256" key="6">
    <source>
        <dbReference type="PROSITE-ProRule" id="PRU00339"/>
    </source>
</evidence>
<dbReference type="InterPro" id="IPR058209">
    <property type="entry name" value="TPR_BSK1_C"/>
</dbReference>
<gene>
    <name evidence="9" type="ORF">RI543_003026</name>
</gene>
<evidence type="ECO:0000256" key="7">
    <source>
        <dbReference type="SAM" id="MobiDB-lite"/>
    </source>
</evidence>
<evidence type="ECO:0000256" key="4">
    <source>
        <dbReference type="ARBA" id="ARBA00022803"/>
    </source>
</evidence>
<dbReference type="GO" id="GO:0005737">
    <property type="term" value="C:cytoplasm"/>
    <property type="evidence" value="ECO:0007669"/>
    <property type="project" value="UniProtKB-SubCell"/>
</dbReference>
<dbReference type="EMBL" id="JAWIZZ010000047">
    <property type="protein sequence ID" value="KAK5779141.1"/>
    <property type="molecule type" value="Genomic_DNA"/>
</dbReference>
<evidence type="ECO:0000256" key="2">
    <source>
        <dbReference type="ARBA" id="ARBA00022490"/>
    </source>
</evidence>
<comment type="subunit">
    <text evidence="5">Part of a larger complex that includes HSP70, HSP90, and immunophilins.</text>
</comment>
<dbReference type="FunFam" id="1.25.40.10:FF:000020">
    <property type="entry name" value="Stress-induced phosphoprotein 1"/>
    <property type="match status" value="1"/>
</dbReference>
<sequence>MSLTADEYKQQGNAAFAAKKYEEAIELFTKAIEVSETPNHVFYSNRSACYASLKKFKEALADASECVKINPSWPKGYTRIGAAHLGLGDLDDAESNYKKALELDPSNKIAQDGLDQVKRVQDARMQQPDMGLTQIFNDPNLIEKLKQNPKTSEMMNDPALVAKLIQFRSNPQALAADLMKDPRLMTIMATLMGIDLNMPDLSQSNSMPKQESSEPKSAPENTTTATTSTEGSSTKKDEESKPSEEQEQEPEPMEVDEEEKNKVAADEAKLEGNKAYKAHKFDEAIEFYNKAWDLHNDITYLNNRSAAEYEKGDYETAIKTLEDAIEKGREMRADYKVIAKSFARIGNSYVKLGDLKSAITYYQKSLTEHRTADILTKLRNTEKELKKKEALEYIDPEKAEEARLQGKEYFTKGDWPNAVKAYTEMIARAPEDARGYSNRAAALSKLMSFPDAIADCDKAIEKDPNFIRAYIRKATAQIAVKEYAYALETLDLARSKDAEVTKGANSREIDQLYMKAASQRFQPASQDETPEQTYERAMKDPEVAKILADPVLQSILQQAQNNPAALQEHMKNPEIFKKIQTLIAAGIIKTGYK</sequence>
<evidence type="ECO:0000256" key="5">
    <source>
        <dbReference type="ARBA" id="ARBA00064323"/>
    </source>
</evidence>
<feature type="domain" description="STI1" evidence="8">
    <location>
        <begin position="138"/>
        <end position="177"/>
    </location>
</feature>
<dbReference type="Pfam" id="PF00515">
    <property type="entry name" value="TPR_1"/>
    <property type="match status" value="1"/>
</dbReference>
<feature type="repeat" description="TPR" evidence="6">
    <location>
        <begin position="399"/>
        <end position="432"/>
    </location>
</feature>
<dbReference type="AlphaFoldDB" id="A0AAN8A7S8"/>
<dbReference type="Pfam" id="PF13181">
    <property type="entry name" value="TPR_8"/>
    <property type="match status" value="2"/>
</dbReference>
<protein>
    <recommendedName>
        <fullName evidence="8">STI1 domain-containing protein</fullName>
    </recommendedName>
</protein>
<dbReference type="Gene3D" id="1.10.260.100">
    <property type="match status" value="2"/>
</dbReference>
<accession>A0AAN8A7S8</accession>
<dbReference type="Pfam" id="PF25575">
    <property type="entry name" value="TPR_BSK1_C"/>
    <property type="match status" value="1"/>
</dbReference>
<comment type="subcellular location">
    <subcellularLocation>
        <location evidence="1">Cytoplasm</location>
    </subcellularLocation>
</comment>
<dbReference type="SMART" id="SM00727">
    <property type="entry name" value="STI1"/>
    <property type="match status" value="2"/>
</dbReference>
<organism evidence="9 10">
    <name type="scientific">Arxiozyma heterogenica</name>
    <dbReference type="NCBI Taxonomy" id="278026"/>
    <lineage>
        <taxon>Eukaryota</taxon>
        <taxon>Fungi</taxon>
        <taxon>Dikarya</taxon>
        <taxon>Ascomycota</taxon>
        <taxon>Saccharomycotina</taxon>
        <taxon>Saccharomycetes</taxon>
        <taxon>Saccharomycetales</taxon>
        <taxon>Saccharomycetaceae</taxon>
        <taxon>Arxiozyma</taxon>
    </lineage>
</organism>
<dbReference type="GO" id="GO:0051879">
    <property type="term" value="F:Hsp90 protein binding"/>
    <property type="evidence" value="ECO:0007669"/>
    <property type="project" value="TreeGrafter"/>
</dbReference>
<keyword evidence="10" id="KW-1185">Reference proteome</keyword>